<evidence type="ECO:0000313" key="2">
    <source>
        <dbReference type="EMBL" id="KAF9326913.1"/>
    </source>
</evidence>
<dbReference type="EMBL" id="JAAAUY010000721">
    <property type="protein sequence ID" value="KAF9326913.1"/>
    <property type="molecule type" value="Genomic_DNA"/>
</dbReference>
<name>A0A9P5SHZ0_9FUNG</name>
<gene>
    <name evidence="2" type="ORF">BG006_009718</name>
</gene>
<feature type="compositionally biased region" description="Basic and acidic residues" evidence="1">
    <location>
        <begin position="17"/>
        <end position="39"/>
    </location>
</feature>
<dbReference type="AlphaFoldDB" id="A0A9P5SHZ0"/>
<dbReference type="Gene3D" id="1.20.5.490">
    <property type="entry name" value="Single helix bin"/>
    <property type="match status" value="1"/>
</dbReference>
<organism evidence="2 3">
    <name type="scientific">Podila minutissima</name>
    <dbReference type="NCBI Taxonomy" id="64525"/>
    <lineage>
        <taxon>Eukaryota</taxon>
        <taxon>Fungi</taxon>
        <taxon>Fungi incertae sedis</taxon>
        <taxon>Mucoromycota</taxon>
        <taxon>Mortierellomycotina</taxon>
        <taxon>Mortierellomycetes</taxon>
        <taxon>Mortierellales</taxon>
        <taxon>Mortierellaceae</taxon>
        <taxon>Podila</taxon>
    </lineage>
</organism>
<evidence type="ECO:0000313" key="3">
    <source>
        <dbReference type="Proteomes" id="UP000696485"/>
    </source>
</evidence>
<reference evidence="2" key="1">
    <citation type="journal article" date="2020" name="Fungal Divers.">
        <title>Resolving the Mortierellaceae phylogeny through synthesis of multi-gene phylogenetics and phylogenomics.</title>
        <authorList>
            <person name="Vandepol N."/>
            <person name="Liber J."/>
            <person name="Desiro A."/>
            <person name="Na H."/>
            <person name="Kennedy M."/>
            <person name="Barry K."/>
            <person name="Grigoriev I.V."/>
            <person name="Miller A.N."/>
            <person name="O'Donnell K."/>
            <person name="Stajich J.E."/>
            <person name="Bonito G."/>
        </authorList>
    </citation>
    <scope>NUCLEOTIDE SEQUENCE</scope>
    <source>
        <strain evidence="2">NVP1</strain>
    </source>
</reference>
<keyword evidence="3" id="KW-1185">Reference proteome</keyword>
<dbReference type="Proteomes" id="UP000696485">
    <property type="component" value="Unassembled WGS sequence"/>
</dbReference>
<accession>A0A9P5SHZ0</accession>
<comment type="caution">
    <text evidence="2">The sequence shown here is derived from an EMBL/GenBank/DDBJ whole genome shotgun (WGS) entry which is preliminary data.</text>
</comment>
<proteinExistence type="predicted"/>
<protein>
    <submittedName>
        <fullName evidence="2">Uncharacterized protein</fullName>
    </submittedName>
</protein>
<feature type="region of interest" description="Disordered" evidence="1">
    <location>
        <begin position="1"/>
        <end position="39"/>
    </location>
</feature>
<sequence>MLIAIQHKSSNLQHKNSKLEDKNRRLKGENKALKNEKSKPEKAIYKHVNKTLDLEKLEDKNRKLQDKIFGLESTKASATMRTVGNSRMRSKTMLRSIFSALDDLLLTSSIVSRPYLVSMIQFSRSSVS</sequence>
<evidence type="ECO:0000256" key="1">
    <source>
        <dbReference type="SAM" id="MobiDB-lite"/>
    </source>
</evidence>